<gene>
    <name evidence="1" type="ORF">CEXT_642651</name>
</gene>
<dbReference type="EMBL" id="BPLR01007723">
    <property type="protein sequence ID" value="GIY19161.1"/>
    <property type="molecule type" value="Genomic_DNA"/>
</dbReference>
<comment type="caution">
    <text evidence="1">The sequence shown here is derived from an EMBL/GenBank/DDBJ whole genome shotgun (WGS) entry which is preliminary data.</text>
</comment>
<evidence type="ECO:0000313" key="2">
    <source>
        <dbReference type="Proteomes" id="UP001054945"/>
    </source>
</evidence>
<reference evidence="1 2" key="1">
    <citation type="submission" date="2021-06" db="EMBL/GenBank/DDBJ databases">
        <title>Caerostris extrusa draft genome.</title>
        <authorList>
            <person name="Kono N."/>
            <person name="Arakawa K."/>
        </authorList>
    </citation>
    <scope>NUCLEOTIDE SEQUENCE [LARGE SCALE GENOMIC DNA]</scope>
</reference>
<keyword evidence="2" id="KW-1185">Reference proteome</keyword>
<organism evidence="1 2">
    <name type="scientific">Caerostris extrusa</name>
    <name type="common">Bark spider</name>
    <name type="synonym">Caerostris bankana</name>
    <dbReference type="NCBI Taxonomy" id="172846"/>
    <lineage>
        <taxon>Eukaryota</taxon>
        <taxon>Metazoa</taxon>
        <taxon>Ecdysozoa</taxon>
        <taxon>Arthropoda</taxon>
        <taxon>Chelicerata</taxon>
        <taxon>Arachnida</taxon>
        <taxon>Araneae</taxon>
        <taxon>Araneomorphae</taxon>
        <taxon>Entelegynae</taxon>
        <taxon>Araneoidea</taxon>
        <taxon>Araneidae</taxon>
        <taxon>Caerostris</taxon>
    </lineage>
</organism>
<proteinExistence type="predicted"/>
<evidence type="ECO:0000313" key="1">
    <source>
        <dbReference type="EMBL" id="GIY19161.1"/>
    </source>
</evidence>
<accession>A0AAV4REQ2</accession>
<dbReference type="AlphaFoldDB" id="A0AAV4REQ2"/>
<dbReference type="Proteomes" id="UP001054945">
    <property type="component" value="Unassembled WGS sequence"/>
</dbReference>
<sequence>MACYTDIPNPINHYTESPSHQIYLLFDIKRGDTKRIKIPGLSARNICNDIHTESTLETPRTKTKKHLSSRKQATPTAITAVIAQKPFRKTPFLHSLGTSLPTDPTV</sequence>
<name>A0AAV4REQ2_CAEEX</name>
<protein>
    <submittedName>
        <fullName evidence="1">Uncharacterized protein</fullName>
    </submittedName>
</protein>